<gene>
    <name evidence="4" type="ORF">JIV24_16050</name>
</gene>
<keyword evidence="5" id="KW-1185">Reference proteome</keyword>
<keyword evidence="2" id="KW-1133">Transmembrane helix</keyword>
<feature type="coiled-coil region" evidence="1">
    <location>
        <begin position="173"/>
        <end position="200"/>
    </location>
</feature>
<proteinExistence type="predicted"/>
<keyword evidence="2" id="KW-0812">Transmembrane</keyword>
<feature type="transmembrane region" description="Helical" evidence="2">
    <location>
        <begin position="245"/>
        <end position="272"/>
    </location>
</feature>
<accession>A0ABS1HML8</accession>
<dbReference type="InterPro" id="IPR025645">
    <property type="entry name" value="DUF4349"/>
</dbReference>
<evidence type="ECO:0000256" key="2">
    <source>
        <dbReference type="SAM" id="Phobius"/>
    </source>
</evidence>
<evidence type="ECO:0000313" key="4">
    <source>
        <dbReference type="EMBL" id="MBK3518861.1"/>
    </source>
</evidence>
<organism evidence="4 5">
    <name type="scientific">Carboxylicivirga marina</name>
    <dbReference type="NCBI Taxonomy" id="2800988"/>
    <lineage>
        <taxon>Bacteria</taxon>
        <taxon>Pseudomonadati</taxon>
        <taxon>Bacteroidota</taxon>
        <taxon>Bacteroidia</taxon>
        <taxon>Marinilabiliales</taxon>
        <taxon>Marinilabiliaceae</taxon>
        <taxon>Carboxylicivirga</taxon>
    </lineage>
</organism>
<keyword evidence="1" id="KW-0175">Coiled coil</keyword>
<evidence type="ECO:0000259" key="3">
    <source>
        <dbReference type="Pfam" id="PF14257"/>
    </source>
</evidence>
<dbReference type="PROSITE" id="PS51257">
    <property type="entry name" value="PROKAR_LIPOPROTEIN"/>
    <property type="match status" value="1"/>
</dbReference>
<protein>
    <submittedName>
        <fullName evidence="4">DUF4349 domain-containing protein</fullName>
    </submittedName>
</protein>
<comment type="caution">
    <text evidence="4">The sequence shown here is derived from an EMBL/GenBank/DDBJ whole genome shotgun (WGS) entry which is preliminary data.</text>
</comment>
<name>A0ABS1HML8_9BACT</name>
<dbReference type="Pfam" id="PF14257">
    <property type="entry name" value="DUF4349"/>
    <property type="match status" value="1"/>
</dbReference>
<dbReference type="EMBL" id="JAENRR010000044">
    <property type="protein sequence ID" value="MBK3518861.1"/>
    <property type="molecule type" value="Genomic_DNA"/>
</dbReference>
<dbReference type="RefSeq" id="WP_200466082.1">
    <property type="nucleotide sequence ID" value="NZ_JAENRR010000044.1"/>
</dbReference>
<evidence type="ECO:0000313" key="5">
    <source>
        <dbReference type="Proteomes" id="UP000605676"/>
    </source>
</evidence>
<reference evidence="4 5" key="1">
    <citation type="submission" date="2021-01" db="EMBL/GenBank/DDBJ databases">
        <title>Carboxyliciviraga sp.nov., isolated from coastal sediments.</title>
        <authorList>
            <person name="Lu D."/>
            <person name="Zhang T."/>
        </authorList>
    </citation>
    <scope>NUCLEOTIDE SEQUENCE [LARGE SCALE GENOMIC DNA]</scope>
    <source>
        <strain evidence="4 5">N1Y132</strain>
    </source>
</reference>
<feature type="domain" description="DUF4349" evidence="3">
    <location>
        <begin position="65"/>
        <end position="270"/>
    </location>
</feature>
<sequence>MKKVIQLIILTVIITSCHQEPSLKGYNGADSFMEEEIAPITRQASVAPPPPPAPPITTKEIIKKKIIKDGRIGVKVSDLKLAKARVDSLVENHKAYYSNEKLNNTDWESSYNLTIRIPSSTFEGFITAIERTKGEILYKEIDARDVTDQFIDLETRLQNKRAYLKRYQDLLKKAQTIKEILAIEEKIRRLEEEIESTTGRLKYLGDLVDYSTLRLNIRKQKEFKYNPAQRDKFSERIKQSLSKGWFGFIDFLLLLTKFWPFWIIGLLIIYFYRKIKRKKALTK</sequence>
<keyword evidence="2" id="KW-0472">Membrane</keyword>
<evidence type="ECO:0000256" key="1">
    <source>
        <dbReference type="SAM" id="Coils"/>
    </source>
</evidence>
<dbReference type="Proteomes" id="UP000605676">
    <property type="component" value="Unassembled WGS sequence"/>
</dbReference>